<proteinExistence type="predicted"/>
<accession>A0A9D1NZ02</accession>
<dbReference type="Gene3D" id="2.30.30.110">
    <property type="match status" value="1"/>
</dbReference>
<sequence>MKNYLKSQIKTNEAIMSEIFNPDEIDRFSKSDIRWADNRKKSFQNRTVKKGEIYQFEFGKNYIPEMSYEHRGLVIGVKKKLIYVLPIFSYDPDKYPDIYHSVDSPKSKSDLFLLKCKDFPFITHDSVLKLNDIRTLSINRILYQQNGRILPSSDTYKQIETLVLQKYFSNFYFEFEKNNQEIMSLRNQIEILKNENKSLKFELDNIKINPTEK</sequence>
<organism evidence="2 3">
    <name type="scientific">Candidatus Merdiplasma excrementigallinarum</name>
    <dbReference type="NCBI Taxonomy" id="2840864"/>
    <lineage>
        <taxon>Bacteria</taxon>
        <taxon>Bacillati</taxon>
        <taxon>Bacillota</taxon>
        <taxon>Clostridia</taxon>
        <taxon>Lachnospirales</taxon>
        <taxon>Lachnospiraceae</taxon>
        <taxon>Lachnospiraceae incertae sedis</taxon>
        <taxon>Candidatus Merdiplasma</taxon>
    </lineage>
</organism>
<protein>
    <submittedName>
        <fullName evidence="2">Type II toxin-antitoxin system PemK/MazF family toxin</fullName>
    </submittedName>
</protein>
<dbReference type="Proteomes" id="UP000886889">
    <property type="component" value="Unassembled WGS sequence"/>
</dbReference>
<dbReference type="InterPro" id="IPR011067">
    <property type="entry name" value="Plasmid_toxin/cell-grow_inhib"/>
</dbReference>
<feature type="coiled-coil region" evidence="1">
    <location>
        <begin position="175"/>
        <end position="209"/>
    </location>
</feature>
<evidence type="ECO:0000256" key="1">
    <source>
        <dbReference type="SAM" id="Coils"/>
    </source>
</evidence>
<keyword evidence="1" id="KW-0175">Coiled coil</keyword>
<dbReference type="EMBL" id="DVOS01000047">
    <property type="protein sequence ID" value="HIV23414.1"/>
    <property type="molecule type" value="Genomic_DNA"/>
</dbReference>
<reference evidence="2" key="1">
    <citation type="submission" date="2020-10" db="EMBL/GenBank/DDBJ databases">
        <authorList>
            <person name="Gilroy R."/>
        </authorList>
    </citation>
    <scope>NUCLEOTIDE SEQUENCE</scope>
    <source>
        <strain evidence="2">ChiBcec6-7307</strain>
    </source>
</reference>
<comment type="caution">
    <text evidence="2">The sequence shown here is derived from an EMBL/GenBank/DDBJ whole genome shotgun (WGS) entry which is preliminary data.</text>
</comment>
<dbReference type="AlphaFoldDB" id="A0A9D1NZ02"/>
<evidence type="ECO:0000313" key="2">
    <source>
        <dbReference type="EMBL" id="HIV23414.1"/>
    </source>
</evidence>
<evidence type="ECO:0000313" key="3">
    <source>
        <dbReference type="Proteomes" id="UP000886889"/>
    </source>
</evidence>
<name>A0A9D1NZ02_9FIRM</name>
<reference evidence="2" key="2">
    <citation type="journal article" date="2021" name="PeerJ">
        <title>Extensive microbial diversity within the chicken gut microbiome revealed by metagenomics and culture.</title>
        <authorList>
            <person name="Gilroy R."/>
            <person name="Ravi A."/>
            <person name="Getino M."/>
            <person name="Pursley I."/>
            <person name="Horton D.L."/>
            <person name="Alikhan N.F."/>
            <person name="Baker D."/>
            <person name="Gharbi K."/>
            <person name="Hall N."/>
            <person name="Watson M."/>
            <person name="Adriaenssens E.M."/>
            <person name="Foster-Nyarko E."/>
            <person name="Jarju S."/>
            <person name="Secka A."/>
            <person name="Antonio M."/>
            <person name="Oren A."/>
            <person name="Chaudhuri R.R."/>
            <person name="La Ragione R."/>
            <person name="Hildebrand F."/>
            <person name="Pallen M.J."/>
        </authorList>
    </citation>
    <scope>NUCLEOTIDE SEQUENCE</scope>
    <source>
        <strain evidence="2">ChiBcec6-7307</strain>
    </source>
</reference>
<gene>
    <name evidence="2" type="ORF">IAC80_05695</name>
</gene>